<dbReference type="InterPro" id="IPR011989">
    <property type="entry name" value="ARM-like"/>
</dbReference>
<feature type="domain" description="IBB" evidence="7">
    <location>
        <begin position="174"/>
        <end position="239"/>
    </location>
</feature>
<comment type="caution">
    <text evidence="8">The sequence shown here is derived from an EMBL/GenBank/DDBJ whole genome shotgun (WGS) entry which is preliminary data.</text>
</comment>
<protein>
    <recommendedName>
        <fullName evidence="7">IBB domain-containing protein</fullName>
    </recommendedName>
</protein>
<feature type="compositionally biased region" description="Basic and acidic residues" evidence="6">
    <location>
        <begin position="106"/>
        <end position="115"/>
    </location>
</feature>
<evidence type="ECO:0000256" key="1">
    <source>
        <dbReference type="ARBA" id="ARBA00010394"/>
    </source>
</evidence>
<feature type="compositionally biased region" description="Basic residues" evidence="6">
    <location>
        <begin position="145"/>
        <end position="154"/>
    </location>
</feature>
<feature type="compositionally biased region" description="Low complexity" evidence="6">
    <location>
        <begin position="158"/>
        <end position="183"/>
    </location>
</feature>
<keyword evidence="2 5" id="KW-0813">Transport</keyword>
<dbReference type="InterPro" id="IPR032413">
    <property type="entry name" value="Arm_3"/>
</dbReference>
<dbReference type="GO" id="GO:0006606">
    <property type="term" value="P:protein import into nucleus"/>
    <property type="evidence" value="ECO:0007669"/>
    <property type="project" value="InterPro"/>
</dbReference>
<feature type="repeat" description="ARM" evidence="4">
    <location>
        <begin position="425"/>
        <end position="467"/>
    </location>
</feature>
<feature type="region of interest" description="Disordered" evidence="6">
    <location>
        <begin position="61"/>
        <end position="208"/>
    </location>
</feature>
<dbReference type="Gene3D" id="1.25.10.10">
    <property type="entry name" value="Leucine-rich Repeat Variant"/>
    <property type="match status" value="1"/>
</dbReference>
<accession>A0AAW1SER6</accession>
<dbReference type="InterPro" id="IPR000225">
    <property type="entry name" value="Armadillo"/>
</dbReference>
<organism evidence="8 9">
    <name type="scientific">Elliptochloris bilobata</name>
    <dbReference type="NCBI Taxonomy" id="381761"/>
    <lineage>
        <taxon>Eukaryota</taxon>
        <taxon>Viridiplantae</taxon>
        <taxon>Chlorophyta</taxon>
        <taxon>core chlorophytes</taxon>
        <taxon>Trebouxiophyceae</taxon>
        <taxon>Trebouxiophyceae incertae sedis</taxon>
        <taxon>Elliptochloris clade</taxon>
        <taxon>Elliptochloris</taxon>
    </lineage>
</organism>
<dbReference type="GO" id="GO:0061608">
    <property type="term" value="F:nuclear import signal receptor activity"/>
    <property type="evidence" value="ECO:0007669"/>
    <property type="project" value="InterPro"/>
</dbReference>
<dbReference type="InterPro" id="IPR002652">
    <property type="entry name" value="Importin-a_IBB"/>
</dbReference>
<evidence type="ECO:0000256" key="5">
    <source>
        <dbReference type="PROSITE-ProRule" id="PRU00561"/>
    </source>
</evidence>
<evidence type="ECO:0000256" key="3">
    <source>
        <dbReference type="ARBA" id="ARBA00022927"/>
    </source>
</evidence>
<dbReference type="PANTHER" id="PTHR23316">
    <property type="entry name" value="IMPORTIN ALPHA"/>
    <property type="match status" value="1"/>
</dbReference>
<proteinExistence type="inferred from homology"/>
<feature type="repeat" description="ARM" evidence="4">
    <location>
        <begin position="341"/>
        <end position="383"/>
    </location>
</feature>
<dbReference type="Gene3D" id="1.20.5.690">
    <property type="entry name" value="Importin-alpha, importin-beta-binding domain"/>
    <property type="match status" value="1"/>
</dbReference>
<evidence type="ECO:0000259" key="7">
    <source>
        <dbReference type="PROSITE" id="PS51214"/>
    </source>
</evidence>
<dbReference type="AlphaFoldDB" id="A0AAW1SER6"/>
<evidence type="ECO:0000313" key="9">
    <source>
        <dbReference type="Proteomes" id="UP001445335"/>
    </source>
</evidence>
<dbReference type="Pfam" id="PF16186">
    <property type="entry name" value="Arm_3"/>
    <property type="match status" value="1"/>
</dbReference>
<dbReference type="PROSITE" id="PS50176">
    <property type="entry name" value="ARM_REPEAT"/>
    <property type="match status" value="4"/>
</dbReference>
<gene>
    <name evidence="8" type="ORF">WJX81_005365</name>
</gene>
<dbReference type="Proteomes" id="UP001445335">
    <property type="component" value="Unassembled WGS sequence"/>
</dbReference>
<feature type="compositionally biased region" description="Basic and acidic residues" evidence="6">
    <location>
        <begin position="78"/>
        <end position="96"/>
    </location>
</feature>
<reference evidence="8 9" key="1">
    <citation type="journal article" date="2024" name="Nat. Commun.">
        <title>Phylogenomics reveals the evolutionary origins of lichenization in chlorophyte algae.</title>
        <authorList>
            <person name="Puginier C."/>
            <person name="Libourel C."/>
            <person name="Otte J."/>
            <person name="Skaloud P."/>
            <person name="Haon M."/>
            <person name="Grisel S."/>
            <person name="Petersen M."/>
            <person name="Berrin J.G."/>
            <person name="Delaux P.M."/>
            <person name="Dal Grande F."/>
            <person name="Keller J."/>
        </authorList>
    </citation>
    <scope>NUCLEOTIDE SEQUENCE [LARGE SCALE GENOMIC DNA]</scope>
    <source>
        <strain evidence="8 9">SAG 245.80</strain>
    </source>
</reference>
<dbReference type="InterPro" id="IPR036975">
    <property type="entry name" value="Importin-a_IBB_sf"/>
</dbReference>
<feature type="compositionally biased region" description="Basic residues" evidence="6">
    <location>
        <begin position="116"/>
        <end position="137"/>
    </location>
</feature>
<name>A0AAW1SER6_9CHLO</name>
<sequence length="725" mass="78783">MGKNAAHKSMQRARHTGTAEDGGPLETGTGDGTVDASFHTPEWHAARIAALTTERMSWEDWKKKQKDDAAAEAAAGASEERAMREYRAQLDADRAAKLAKGTNHAHLREPVQEGKVKKRKADKADKKKRKKGNKDKKKRGEKDKDKKRKKRRRKDSSGSDSDSSSSDSAGAGANGAGVNAAAKPGGGPPCLRAKKGFKKGVSAEEGRRKREDNLIELRKNKRDENLQKKRLVQATEGFAMEDSNRSGVAVQQKLESLPMMVRGVWSEDPQQQLEATTQFRKLLSIERNPPIEEVIGQGVIPRFVQFLQRPDVPQLQFEAAWALTNVASGTSEHTRVVIDNGAVPIFVQLLASPSDDVREQAVWALGNIAGDSPKCRDLVLESGALVPLLSQLKDDSKISMLRNATWTLSNFCRGKPQPPFEQTKLALPTLAKLIHSNDEEVLTDACWALSYLSDGTNDKIQEVIQAGVCRRLVELLLHQSASVLVPALRTVGNIVTGDDLQTQVIINCGALPCLLNLLQTSHKKSIKKEACWTISNITAGTKDQIQAVIDSHILPPLVQLLSTAEFDIKKESAWAISNATSGGTAEQIKYLVHAGCVRPLCDLLTCSDVRIVTVALEGLENILKVGEAEKELSGAGGSNPYAQLVDEAEGLDKIEELQNHTNEDIYDKAVNILETFFDVEDGEVENLAPQVDANQGTYRFGQQAPDAGAAAGVPQGGFNFGAPMG</sequence>
<evidence type="ECO:0000256" key="6">
    <source>
        <dbReference type="SAM" id="MobiDB-lite"/>
    </source>
</evidence>
<dbReference type="FunFam" id="1.25.10.10:FF:000040">
    <property type="entry name" value="Importin subunit alpha"/>
    <property type="match status" value="1"/>
</dbReference>
<evidence type="ECO:0000256" key="4">
    <source>
        <dbReference type="PROSITE-ProRule" id="PRU00259"/>
    </source>
</evidence>
<dbReference type="PROSITE" id="PS51214">
    <property type="entry name" value="IBB"/>
    <property type="match status" value="1"/>
</dbReference>
<feature type="repeat" description="ARM" evidence="4">
    <location>
        <begin position="509"/>
        <end position="538"/>
    </location>
</feature>
<keyword evidence="9" id="KW-1185">Reference proteome</keyword>
<feature type="region of interest" description="Disordered" evidence="6">
    <location>
        <begin position="1"/>
        <end position="40"/>
    </location>
</feature>
<dbReference type="InterPro" id="IPR016024">
    <property type="entry name" value="ARM-type_fold"/>
</dbReference>
<evidence type="ECO:0000313" key="8">
    <source>
        <dbReference type="EMBL" id="KAK9844131.1"/>
    </source>
</evidence>
<dbReference type="EMBL" id="JALJOU010000004">
    <property type="protein sequence ID" value="KAK9844131.1"/>
    <property type="molecule type" value="Genomic_DNA"/>
</dbReference>
<feature type="compositionally biased region" description="Basic residues" evidence="6">
    <location>
        <begin position="1"/>
        <end position="15"/>
    </location>
</feature>
<keyword evidence="3" id="KW-0653">Protein transport</keyword>
<feature type="repeat" description="ARM" evidence="4">
    <location>
        <begin position="298"/>
        <end position="341"/>
    </location>
</feature>
<dbReference type="Pfam" id="PF00514">
    <property type="entry name" value="Arm"/>
    <property type="match status" value="8"/>
</dbReference>
<evidence type="ECO:0000256" key="2">
    <source>
        <dbReference type="ARBA" id="ARBA00022448"/>
    </source>
</evidence>
<dbReference type="Pfam" id="PF01749">
    <property type="entry name" value="IBB"/>
    <property type="match status" value="1"/>
</dbReference>
<dbReference type="SUPFAM" id="SSF48371">
    <property type="entry name" value="ARM repeat"/>
    <property type="match status" value="1"/>
</dbReference>
<comment type="similarity">
    <text evidence="1">Belongs to the importin alpha family.</text>
</comment>
<dbReference type="SMART" id="SM00185">
    <property type="entry name" value="ARM"/>
    <property type="match status" value="8"/>
</dbReference>